<dbReference type="InterPro" id="IPR036691">
    <property type="entry name" value="Endo/exonu/phosph_ase_sf"/>
</dbReference>
<evidence type="ECO:0000259" key="3">
    <source>
        <dbReference type="Pfam" id="PF03372"/>
    </source>
</evidence>
<dbReference type="InterPro" id="IPR051916">
    <property type="entry name" value="GPI-anchor_lipid_remodeler"/>
</dbReference>
<dbReference type="InterPro" id="IPR038081">
    <property type="entry name" value="CalX-like_sf"/>
</dbReference>
<dbReference type="PANTHER" id="PTHR14859">
    <property type="entry name" value="CALCOFLUOR WHITE HYPERSENSITIVE PROTEIN PRECURSOR"/>
    <property type="match status" value="1"/>
</dbReference>
<name>A0ABP9USB1_9BACT</name>
<dbReference type="RefSeq" id="WP_353566372.1">
    <property type="nucleotide sequence ID" value="NZ_BAABRI010000007.1"/>
</dbReference>
<accession>A0ABP9USB1</accession>
<dbReference type="SUPFAM" id="SSF56219">
    <property type="entry name" value="DNase I-like"/>
    <property type="match status" value="1"/>
</dbReference>
<dbReference type="Gene3D" id="3.60.10.10">
    <property type="entry name" value="Endonuclease/exonuclease/phosphatase"/>
    <property type="match status" value="1"/>
</dbReference>
<sequence>MLKGLLAWFALLTAVHAVGLRVATFNIETHRNTEGWPDYALGDPGTPDHDSVAAILGRVDADVVALQEVHTSDLSGSPSEVDQLAATLGLPYLYAGVNSGNFDTSLRVVILSRYPFLSAESITSPPGAKEISRHCPAVVVDIPGTPADPLIISAHLKSGTAAADKFRRAIEMRRLTDYLSSSGFAESDNFIVMGDFNPSSTTTTFTTPPSGLPSTFDLGEDLSLPVTYTPAMITYFGSPQPVLLDPRQLDGDDGTYEFGQTLDLLMVSPGLASRPYATEVYNSEIDVSNSAGLLKFGSPLPAATSSTASDHYMVFADFELDPDLGALGLASSVPSFAEGNGSATLTVTLPEPLGVEVSVSLSSDDSSVVPAAASLTIPAGSVAATTTLSAPRDYLATGVRTVEITAEASGYDADTVTVQILDPDTGYQLTGPGDEVFEDFDGFSGDHDPAPWLSDAVMWAGLDDGSGTAAGARSYGSGDEQAVGYSGQGPMVLETPIVNVSAETMTMLDVSYDAEIWKWLASGAADSIEVELEAGGIVTPLPALGFAPATNAAAGTVLPLATRVTGLAVGPGEDAVLRFHFVPGENSAPPSDAVWINEFHYDNSGTDAGEFVEIVVGPGYAGALTGVQLLLYNGNGGAAYDSATLDSFTLGETTSDGFKIYSKRIPDIQNGSPDGLAVVVGGGVSEFISYEGTFTATTGAASGMTSVDVGVSQNGSGAEEYGSIRRVGTGSSGGDFTWAQDNAVPHSIGTMNAGQSIVAPGLPSQGLAIDRVSVVWQVDTDLDGLADDEDPDDDNDGMSDEDELAFGTDPADAASIFETELVMEGVLQLRFPGAEGVVYTIEWCDDLVSWDHSATIEGNGSAISFGVPNDGDRVFLRVRAGD</sequence>
<dbReference type="SUPFAM" id="SSF141072">
    <property type="entry name" value="CalX-like"/>
    <property type="match status" value="1"/>
</dbReference>
<feature type="signal peptide" evidence="2">
    <location>
        <begin position="1"/>
        <end position="17"/>
    </location>
</feature>
<protein>
    <recommendedName>
        <fullName evidence="3">Endonuclease/exonuclease/phosphatase domain-containing protein</fullName>
    </recommendedName>
</protein>
<gene>
    <name evidence="4" type="ORF">Hsar01_01441</name>
</gene>
<feature type="region of interest" description="Disordered" evidence="1">
    <location>
        <begin position="783"/>
        <end position="804"/>
    </location>
</feature>
<dbReference type="PANTHER" id="PTHR14859:SF1">
    <property type="entry name" value="PGAP2-INTERACTING PROTEIN"/>
    <property type="match status" value="1"/>
</dbReference>
<evidence type="ECO:0000313" key="4">
    <source>
        <dbReference type="EMBL" id="GAA5482224.1"/>
    </source>
</evidence>
<comment type="caution">
    <text evidence="4">The sequence shown here is derived from an EMBL/GenBank/DDBJ whole genome shotgun (WGS) entry which is preliminary data.</text>
</comment>
<dbReference type="Proteomes" id="UP001476282">
    <property type="component" value="Unassembled WGS sequence"/>
</dbReference>
<feature type="domain" description="Endonuclease/exonuclease/phosphatase" evidence="3">
    <location>
        <begin position="24"/>
        <end position="311"/>
    </location>
</feature>
<evidence type="ECO:0000256" key="2">
    <source>
        <dbReference type="SAM" id="SignalP"/>
    </source>
</evidence>
<evidence type="ECO:0000313" key="5">
    <source>
        <dbReference type="Proteomes" id="UP001476282"/>
    </source>
</evidence>
<keyword evidence="2" id="KW-0732">Signal</keyword>
<dbReference type="EMBL" id="BAABRI010000007">
    <property type="protein sequence ID" value="GAA5482224.1"/>
    <property type="molecule type" value="Genomic_DNA"/>
</dbReference>
<keyword evidence="5" id="KW-1185">Reference proteome</keyword>
<feature type="chain" id="PRO_5045275252" description="Endonuclease/exonuclease/phosphatase domain-containing protein" evidence="2">
    <location>
        <begin position="18"/>
        <end position="882"/>
    </location>
</feature>
<dbReference type="Pfam" id="PF03372">
    <property type="entry name" value="Exo_endo_phos"/>
    <property type="match status" value="1"/>
</dbReference>
<dbReference type="InterPro" id="IPR005135">
    <property type="entry name" value="Endo/exonuclease/phosphatase"/>
</dbReference>
<proteinExistence type="predicted"/>
<evidence type="ECO:0000256" key="1">
    <source>
        <dbReference type="SAM" id="MobiDB-lite"/>
    </source>
</evidence>
<reference evidence="4 5" key="1">
    <citation type="submission" date="2024-02" db="EMBL/GenBank/DDBJ databases">
        <title>Haloferula sargassicola NBRC 104335.</title>
        <authorList>
            <person name="Ichikawa N."/>
            <person name="Katano-Makiyama Y."/>
            <person name="Hidaka K."/>
        </authorList>
    </citation>
    <scope>NUCLEOTIDE SEQUENCE [LARGE SCALE GENOMIC DNA]</scope>
    <source>
        <strain evidence="4 5">NBRC 104335</strain>
    </source>
</reference>
<organism evidence="4 5">
    <name type="scientific">Haloferula sargassicola</name>
    <dbReference type="NCBI Taxonomy" id="490096"/>
    <lineage>
        <taxon>Bacteria</taxon>
        <taxon>Pseudomonadati</taxon>
        <taxon>Verrucomicrobiota</taxon>
        <taxon>Verrucomicrobiia</taxon>
        <taxon>Verrucomicrobiales</taxon>
        <taxon>Verrucomicrobiaceae</taxon>
        <taxon>Haloferula</taxon>
    </lineage>
</organism>